<keyword evidence="2" id="KW-1185">Reference proteome</keyword>
<accession>A0A7I8J8L6</accession>
<dbReference type="EMBL" id="LR743596">
    <property type="protein sequence ID" value="CAA2626452.1"/>
    <property type="molecule type" value="Genomic_DNA"/>
</dbReference>
<evidence type="ECO:0000313" key="1">
    <source>
        <dbReference type="EMBL" id="CAA2626452.1"/>
    </source>
</evidence>
<dbReference type="Proteomes" id="UP001189122">
    <property type="component" value="Unassembled WGS sequence"/>
</dbReference>
<organism evidence="1">
    <name type="scientific">Spirodela intermedia</name>
    <name type="common">Intermediate duckweed</name>
    <dbReference type="NCBI Taxonomy" id="51605"/>
    <lineage>
        <taxon>Eukaryota</taxon>
        <taxon>Viridiplantae</taxon>
        <taxon>Streptophyta</taxon>
        <taxon>Embryophyta</taxon>
        <taxon>Tracheophyta</taxon>
        <taxon>Spermatophyta</taxon>
        <taxon>Magnoliopsida</taxon>
        <taxon>Liliopsida</taxon>
        <taxon>Araceae</taxon>
        <taxon>Lemnoideae</taxon>
        <taxon>Spirodela</taxon>
    </lineage>
</organism>
<dbReference type="EMBL" id="CACRZD030000009">
    <property type="protein sequence ID" value="CAA6665763.1"/>
    <property type="molecule type" value="Genomic_DNA"/>
</dbReference>
<evidence type="ECO:0000313" key="2">
    <source>
        <dbReference type="Proteomes" id="UP001189122"/>
    </source>
</evidence>
<dbReference type="AlphaFoldDB" id="A0A7I8J8L6"/>
<proteinExistence type="predicted"/>
<reference evidence="1 2" key="1">
    <citation type="submission" date="2019-12" db="EMBL/GenBank/DDBJ databases">
        <authorList>
            <person name="Scholz U."/>
            <person name="Mascher M."/>
            <person name="Fiebig A."/>
        </authorList>
    </citation>
    <scope>NUCLEOTIDE SEQUENCE</scope>
</reference>
<gene>
    <name evidence="1" type="ORF">SI7747_09012152</name>
</gene>
<sequence length="16" mass="1962">MTICNTDPLWCIRWLP</sequence>
<name>A0A7I8J8L6_SPIIN</name>
<protein>
    <submittedName>
        <fullName evidence="1">Uncharacterized protein</fullName>
    </submittedName>
</protein>